<name>A0ABR0AQ13_9CRUS</name>
<organism evidence="1 2">
    <name type="scientific">Daphnia magna</name>
    <dbReference type="NCBI Taxonomy" id="35525"/>
    <lineage>
        <taxon>Eukaryota</taxon>
        <taxon>Metazoa</taxon>
        <taxon>Ecdysozoa</taxon>
        <taxon>Arthropoda</taxon>
        <taxon>Crustacea</taxon>
        <taxon>Branchiopoda</taxon>
        <taxon>Diplostraca</taxon>
        <taxon>Cladocera</taxon>
        <taxon>Anomopoda</taxon>
        <taxon>Daphniidae</taxon>
        <taxon>Daphnia</taxon>
    </lineage>
</organism>
<protein>
    <submittedName>
        <fullName evidence="1">Uncharacterized protein</fullName>
    </submittedName>
</protein>
<keyword evidence="2" id="KW-1185">Reference proteome</keyword>
<sequence>MAVDAGVGSAADTLAFINTTWVARAIAMNSLTQPSLTACCYSEEMPLWADPSNPAGIFVVSAPTLITGRCVLASSPCSRINAIFRLDSILELESIDARF</sequence>
<dbReference type="Proteomes" id="UP001234178">
    <property type="component" value="Unassembled WGS sequence"/>
</dbReference>
<evidence type="ECO:0000313" key="2">
    <source>
        <dbReference type="Proteomes" id="UP001234178"/>
    </source>
</evidence>
<accession>A0ABR0AQ13</accession>
<dbReference type="EMBL" id="JAOYFB010000038">
    <property type="protein sequence ID" value="KAK4027192.1"/>
    <property type="molecule type" value="Genomic_DNA"/>
</dbReference>
<gene>
    <name evidence="1" type="ORF">OUZ56_016204</name>
</gene>
<comment type="caution">
    <text evidence="1">The sequence shown here is derived from an EMBL/GenBank/DDBJ whole genome shotgun (WGS) entry which is preliminary data.</text>
</comment>
<evidence type="ECO:0000313" key="1">
    <source>
        <dbReference type="EMBL" id="KAK4027192.1"/>
    </source>
</evidence>
<proteinExistence type="predicted"/>
<reference evidence="1 2" key="1">
    <citation type="journal article" date="2023" name="Nucleic Acids Res.">
        <title>The hologenome of Daphnia magna reveals possible DNA methylation and microbiome-mediated evolution of the host genome.</title>
        <authorList>
            <person name="Chaturvedi A."/>
            <person name="Li X."/>
            <person name="Dhandapani V."/>
            <person name="Marshall H."/>
            <person name="Kissane S."/>
            <person name="Cuenca-Cambronero M."/>
            <person name="Asole G."/>
            <person name="Calvet F."/>
            <person name="Ruiz-Romero M."/>
            <person name="Marangio P."/>
            <person name="Guigo R."/>
            <person name="Rago D."/>
            <person name="Mirbahai L."/>
            <person name="Eastwood N."/>
            <person name="Colbourne J.K."/>
            <person name="Zhou J."/>
            <person name="Mallon E."/>
            <person name="Orsini L."/>
        </authorList>
    </citation>
    <scope>NUCLEOTIDE SEQUENCE [LARGE SCALE GENOMIC DNA]</scope>
    <source>
        <strain evidence="1">LRV0_1</strain>
    </source>
</reference>